<organism evidence="2 3">
    <name type="scientific">Propioniciclava coleopterorum</name>
    <dbReference type="NCBI Taxonomy" id="2714937"/>
    <lineage>
        <taxon>Bacteria</taxon>
        <taxon>Bacillati</taxon>
        <taxon>Actinomycetota</taxon>
        <taxon>Actinomycetes</taxon>
        <taxon>Propionibacteriales</taxon>
        <taxon>Propionibacteriaceae</taxon>
        <taxon>Propioniciclava</taxon>
    </lineage>
</organism>
<reference evidence="2 3" key="1">
    <citation type="submission" date="2020-03" db="EMBL/GenBank/DDBJ databases">
        <title>Propioniciclava sp. nov., isolated from Hydrophilus acuminatus.</title>
        <authorList>
            <person name="Hyun D.-W."/>
            <person name="Bae J.-W."/>
        </authorList>
    </citation>
    <scope>NUCLEOTIDE SEQUENCE [LARGE SCALE GENOMIC DNA]</scope>
    <source>
        <strain evidence="2 3">HDW11</strain>
    </source>
</reference>
<dbReference type="Proteomes" id="UP000501058">
    <property type="component" value="Chromosome"/>
</dbReference>
<keyword evidence="1" id="KW-1133">Transmembrane helix</keyword>
<dbReference type="KEGG" id="prv:G7070_05620"/>
<feature type="transmembrane region" description="Helical" evidence="1">
    <location>
        <begin position="34"/>
        <end position="52"/>
    </location>
</feature>
<dbReference type="AlphaFoldDB" id="A0A6G7Y4V5"/>
<keyword evidence="1" id="KW-0812">Transmembrane</keyword>
<keyword evidence="3" id="KW-1185">Reference proteome</keyword>
<dbReference type="EMBL" id="CP049865">
    <property type="protein sequence ID" value="QIK71850.1"/>
    <property type="molecule type" value="Genomic_DNA"/>
</dbReference>
<feature type="transmembrane region" description="Helical" evidence="1">
    <location>
        <begin position="238"/>
        <end position="257"/>
    </location>
</feature>
<evidence type="ECO:0000313" key="3">
    <source>
        <dbReference type="Proteomes" id="UP000501058"/>
    </source>
</evidence>
<proteinExistence type="predicted"/>
<evidence type="ECO:0000313" key="2">
    <source>
        <dbReference type="EMBL" id="QIK71850.1"/>
    </source>
</evidence>
<evidence type="ECO:0000256" key="1">
    <source>
        <dbReference type="SAM" id="Phobius"/>
    </source>
</evidence>
<feature type="transmembrane region" description="Helical" evidence="1">
    <location>
        <begin position="88"/>
        <end position="107"/>
    </location>
</feature>
<feature type="transmembrane region" description="Helical" evidence="1">
    <location>
        <begin position="215"/>
        <end position="232"/>
    </location>
</feature>
<name>A0A6G7Y4V5_9ACTN</name>
<gene>
    <name evidence="2" type="ORF">G7070_05620</name>
</gene>
<feature type="transmembrane region" description="Helical" evidence="1">
    <location>
        <begin position="148"/>
        <end position="171"/>
    </location>
</feature>
<sequence>MDAVLATPIAFLAILMLILAVGEAASLLSRAWVPSLLVSFILYIALLWSGVIPADIVAKASGPVGAAMISVVITHMGTMIPLNRIREQWRGIVIALAGVVGILILVLGIGTLTYGYTTAVSGVGVVAGGIVAFLLTSAKLTEIGQQQLIAIPALILGLQSLIGMPIANIMLRKYVAKQRAAGIYDHATGVGSGADPHVAPAVKVRTWLPASMQTPIILLALLAVLGFLATVLDKLTGLNYGVWALLLGVGATAIGLVPRRPWRRPTASGSA</sequence>
<keyword evidence="1" id="KW-0472">Membrane</keyword>
<protein>
    <submittedName>
        <fullName evidence="2">Uncharacterized protein</fullName>
    </submittedName>
</protein>
<feature type="transmembrane region" description="Helical" evidence="1">
    <location>
        <begin position="64"/>
        <end position="82"/>
    </location>
</feature>
<accession>A0A6G7Y4V5</accession>
<dbReference type="RefSeq" id="WP_166232648.1">
    <property type="nucleotide sequence ID" value="NZ_CP049865.1"/>
</dbReference>
<feature type="transmembrane region" description="Helical" evidence="1">
    <location>
        <begin position="114"/>
        <end position="136"/>
    </location>
</feature>